<organism evidence="2 3">
    <name type="scientific">Succinivibrio dextrinosolvens DSM 3072</name>
    <dbReference type="NCBI Taxonomy" id="1123324"/>
    <lineage>
        <taxon>Bacteria</taxon>
        <taxon>Pseudomonadati</taxon>
        <taxon>Pseudomonadota</taxon>
        <taxon>Gammaproteobacteria</taxon>
        <taxon>Aeromonadales</taxon>
        <taxon>Succinivibrionaceae</taxon>
        <taxon>Succinivibrio</taxon>
    </lineage>
</organism>
<name>A0A1T4V8P7_9GAMM</name>
<evidence type="ECO:0000313" key="3">
    <source>
        <dbReference type="Proteomes" id="UP000242432"/>
    </source>
</evidence>
<protein>
    <recommendedName>
        <fullName evidence="1">DUF4007 domain-containing protein</fullName>
    </recommendedName>
</protein>
<evidence type="ECO:0000259" key="1">
    <source>
        <dbReference type="Pfam" id="PF13182"/>
    </source>
</evidence>
<dbReference type="RefSeq" id="WP_078928497.1">
    <property type="nucleotide sequence ID" value="NZ_FUXX01000012.1"/>
</dbReference>
<keyword evidence="3" id="KW-1185">Reference proteome</keyword>
<accession>A0A1T4V8P7</accession>
<dbReference type="Pfam" id="PF13182">
    <property type="entry name" value="DUF4007"/>
    <property type="match status" value="1"/>
</dbReference>
<evidence type="ECO:0000313" key="2">
    <source>
        <dbReference type="EMBL" id="SKA60911.1"/>
    </source>
</evidence>
<dbReference type="Proteomes" id="UP000242432">
    <property type="component" value="Unassembled WGS sequence"/>
</dbReference>
<dbReference type="InterPro" id="IPR025248">
    <property type="entry name" value="DUF4007"/>
</dbReference>
<feature type="domain" description="DUF4007" evidence="1">
    <location>
        <begin position="3"/>
        <end position="284"/>
    </location>
</feature>
<dbReference type="EMBL" id="FUXX01000012">
    <property type="protein sequence ID" value="SKA60911.1"/>
    <property type="molecule type" value="Genomic_DNA"/>
</dbReference>
<reference evidence="3" key="1">
    <citation type="submission" date="2017-02" db="EMBL/GenBank/DDBJ databases">
        <authorList>
            <person name="Varghese N."/>
            <person name="Submissions S."/>
        </authorList>
    </citation>
    <scope>NUCLEOTIDE SEQUENCE [LARGE SCALE GENOMIC DNA]</scope>
    <source>
        <strain evidence="3">DSM 3072</strain>
    </source>
</reference>
<sequence>MKFRAHETFFIRKGWLFKGLKNVVADSSLFIRKDKNPVDTLGLGSNMVKSLRYWLQATGLTEEDSKKRIKDQHPTELGKIIFENDRYFEEIGTLCLIHYKLASNKDSATSWFYFFNEFRLTEFQKEDFSLAIQNYVQMNDSSQVAQSSLDDDFNCIINSYVLRKKLNPTRVNPESNIECPLDELGLVELVTGSKGKDRVFKKVPPKKGVIPPLILLAVLREINRDKNEIRISDLLNGSGNIGKIFNLDVVSLYRELEILSKKELIDIIRTAGLDLIKIKTDKDFYGLVRDYYASLNGK</sequence>
<dbReference type="AlphaFoldDB" id="A0A1T4V8P7"/>
<gene>
    <name evidence="2" type="ORF">SAMN02745213_00977</name>
</gene>
<proteinExistence type="predicted"/>